<feature type="compositionally biased region" description="Basic residues" evidence="2">
    <location>
        <begin position="157"/>
        <end position="170"/>
    </location>
</feature>
<feature type="compositionally biased region" description="Basic and acidic residues" evidence="2">
    <location>
        <begin position="171"/>
        <end position="181"/>
    </location>
</feature>
<sequence length="279" mass="31848">MNIFQQVFASVDPKSSQLVKASENHNDNTQVKKEKDNGLSANHSLNRNNQAKSTTAKINVQSKPKIEYKKPEQKTQPVTAPKSTKASTIHSTKSTRPNTNSNVISNPVANTSSNPTQSNHPENNNPIQINNKNKENDCDNNENQKIIINESDDMKSHTNKTRLAKGKRHPFTKEKENELRTKPEDSLADLEKKYDELNDKLQTLSEMYDKAQSQNEKITAKNFELELEIQKMKEAAKVSNNRLIDLRQEYEAKAAEREESWEFRVNELLMEIEVLKSTA</sequence>
<evidence type="ECO:0000313" key="3">
    <source>
        <dbReference type="EMBL" id="OHT01569.1"/>
    </source>
</evidence>
<protein>
    <submittedName>
        <fullName evidence="3">Uncharacterized protein</fullName>
    </submittedName>
</protein>
<comment type="caution">
    <text evidence="3">The sequence shown here is derived from an EMBL/GenBank/DDBJ whole genome shotgun (WGS) entry which is preliminary data.</text>
</comment>
<reference evidence="3" key="1">
    <citation type="submission" date="2016-10" db="EMBL/GenBank/DDBJ databases">
        <authorList>
            <person name="Benchimol M."/>
            <person name="Almeida L.G."/>
            <person name="Vasconcelos A.T."/>
            <person name="Perreira-Neves A."/>
            <person name="Rosa I.A."/>
            <person name="Tasca T."/>
            <person name="Bogo M.R."/>
            <person name="de Souza W."/>
        </authorList>
    </citation>
    <scope>NUCLEOTIDE SEQUENCE [LARGE SCALE GENOMIC DNA]</scope>
    <source>
        <strain evidence="3">K</strain>
    </source>
</reference>
<name>A0A1J4JR30_9EUKA</name>
<feature type="compositionally biased region" description="Basic and acidic residues" evidence="2">
    <location>
        <begin position="64"/>
        <end position="73"/>
    </location>
</feature>
<evidence type="ECO:0000313" key="4">
    <source>
        <dbReference type="Proteomes" id="UP000179807"/>
    </source>
</evidence>
<evidence type="ECO:0000256" key="1">
    <source>
        <dbReference type="SAM" id="Coils"/>
    </source>
</evidence>
<dbReference type="AlphaFoldDB" id="A0A1J4JR30"/>
<feature type="compositionally biased region" description="Polar residues" evidence="2">
    <location>
        <begin position="39"/>
        <end position="62"/>
    </location>
</feature>
<keyword evidence="1" id="KW-0175">Coiled coil</keyword>
<organism evidence="3 4">
    <name type="scientific">Tritrichomonas foetus</name>
    <dbReference type="NCBI Taxonomy" id="1144522"/>
    <lineage>
        <taxon>Eukaryota</taxon>
        <taxon>Metamonada</taxon>
        <taxon>Parabasalia</taxon>
        <taxon>Tritrichomonadida</taxon>
        <taxon>Tritrichomonadidae</taxon>
        <taxon>Tritrichomonas</taxon>
    </lineage>
</organism>
<feature type="compositionally biased region" description="Basic and acidic residues" evidence="2">
    <location>
        <begin position="22"/>
        <end position="37"/>
    </location>
</feature>
<evidence type="ECO:0000256" key="2">
    <source>
        <dbReference type="SAM" id="MobiDB-lite"/>
    </source>
</evidence>
<dbReference type="RefSeq" id="XP_068354705.1">
    <property type="nucleotide sequence ID" value="XM_068507993.1"/>
</dbReference>
<dbReference type="Proteomes" id="UP000179807">
    <property type="component" value="Unassembled WGS sequence"/>
</dbReference>
<dbReference type="EMBL" id="MLAK01000905">
    <property type="protein sequence ID" value="OHT01569.1"/>
    <property type="molecule type" value="Genomic_DNA"/>
</dbReference>
<accession>A0A1J4JR30</accession>
<feature type="compositionally biased region" description="Polar residues" evidence="2">
    <location>
        <begin position="1"/>
        <end position="19"/>
    </location>
</feature>
<dbReference type="VEuPathDB" id="TrichDB:TRFO_31548"/>
<keyword evidence="4" id="KW-1185">Reference proteome</keyword>
<gene>
    <name evidence="3" type="ORF">TRFO_31548</name>
</gene>
<dbReference type="GeneID" id="94842697"/>
<proteinExistence type="predicted"/>
<feature type="coiled-coil region" evidence="1">
    <location>
        <begin position="187"/>
        <end position="249"/>
    </location>
</feature>
<feature type="compositionally biased region" description="Low complexity" evidence="2">
    <location>
        <begin position="119"/>
        <end position="131"/>
    </location>
</feature>
<feature type="compositionally biased region" description="Polar residues" evidence="2">
    <location>
        <begin position="74"/>
        <end position="118"/>
    </location>
</feature>
<feature type="region of interest" description="Disordered" evidence="2">
    <location>
        <begin position="1"/>
        <end position="181"/>
    </location>
</feature>